<proteinExistence type="predicted"/>
<feature type="domain" description="Globin" evidence="6">
    <location>
        <begin position="4"/>
        <end position="156"/>
    </location>
</feature>
<feature type="domain" description="Globin" evidence="6">
    <location>
        <begin position="161"/>
        <end position="315"/>
    </location>
</feature>
<keyword evidence="5" id="KW-0408">Iron</keyword>
<dbReference type="PROSITE" id="PS01033">
    <property type="entry name" value="GLOBIN"/>
    <property type="match status" value="4"/>
</dbReference>
<dbReference type="EMBL" id="JAGRRH010000009">
    <property type="protein sequence ID" value="KAG7364783.1"/>
    <property type="molecule type" value="Genomic_DNA"/>
</dbReference>
<dbReference type="OrthoDB" id="6429478at2759"/>
<keyword evidence="8" id="KW-1185">Reference proteome</keyword>
<dbReference type="Proteomes" id="UP000693970">
    <property type="component" value="Unassembled WGS sequence"/>
</dbReference>
<keyword evidence="4" id="KW-0479">Metal-binding</keyword>
<gene>
    <name evidence="7" type="ORF">IV203_037985</name>
</gene>
<name>A0A9K3PYX0_9STRA</name>
<keyword evidence="1" id="KW-0813">Transport</keyword>
<dbReference type="GO" id="GO:0020037">
    <property type="term" value="F:heme binding"/>
    <property type="evidence" value="ECO:0007669"/>
    <property type="project" value="InterPro"/>
</dbReference>
<sequence length="645" mass="73495">MAKTVSADKVEIVISDWERVKKVDDYESVAGRLLFQNLFEKCPEAKPLFGFPMTMDPKNPALLTSPRFAKHADFLVGMVDKTVGMLGSGLNQELELTDMLHELGRKHVAYGVKPEFFCFMTESLLAMLIEVIGNPDDIAWQDVFDFLIANMEAGHRRINKDVSAKKDKIKCITVWSKLRTVKKYKEEGGVILFQHLFEACPQIKVLFGFPIDVDPRSEELLKSKRFSFHASFLMEMVEKTVQMLGDDNETLTNNLTELGQKHVSFGVTPQYFPYMTDALVVMLKEMLGSDFTDDDKEAFENVMAVLIADMVRGQRSIDKGLAAAKKFLVVESWLKLTKLPNYHEKGGILLFQNVFDKCPESKLLFGFPETIDPFSDKLLQNKRFLSHSQFLLNMIGKTVAMLGENNEELTKDLVELGKKHVTYGVKSEYFPFMTRSIIIMMKEMLGAEFTPSDQQAWEDIMSVLIADMVKGQRTLDIGLAAANKNITNKNWSQISEIEDYDEVCGLLVFEKLFAQCPEALPLFGFSPSTKVDEIKDSKRLLVHASFIIEMIEKALSMLGRDDKELEKFMEDLGRRHILYEVKPEYMVFMQSSILHMLKTQLEENKTPLSSEDEAAWHSVLSSLVANMTRVQREIEMKKLAQTMAV</sequence>
<evidence type="ECO:0000259" key="6">
    <source>
        <dbReference type="PROSITE" id="PS01033"/>
    </source>
</evidence>
<keyword evidence="2" id="KW-0349">Heme</keyword>
<feature type="domain" description="Globin" evidence="6">
    <location>
        <begin position="320"/>
        <end position="473"/>
    </location>
</feature>
<dbReference type="InterPro" id="IPR050532">
    <property type="entry name" value="Globin-like_OT"/>
</dbReference>
<dbReference type="Pfam" id="PF00042">
    <property type="entry name" value="Globin"/>
    <property type="match status" value="4"/>
</dbReference>
<dbReference type="CDD" id="cd01040">
    <property type="entry name" value="Mb-like"/>
    <property type="match status" value="4"/>
</dbReference>
<evidence type="ECO:0000256" key="5">
    <source>
        <dbReference type="ARBA" id="ARBA00023004"/>
    </source>
</evidence>
<dbReference type="PANTHER" id="PTHR46458:SF1">
    <property type="entry name" value="GEO09476P1"/>
    <property type="match status" value="1"/>
</dbReference>
<dbReference type="GO" id="GO:0046872">
    <property type="term" value="F:metal ion binding"/>
    <property type="evidence" value="ECO:0007669"/>
    <property type="project" value="UniProtKB-KW"/>
</dbReference>
<evidence type="ECO:0000313" key="8">
    <source>
        <dbReference type="Proteomes" id="UP000693970"/>
    </source>
</evidence>
<evidence type="ECO:0000256" key="2">
    <source>
        <dbReference type="ARBA" id="ARBA00022617"/>
    </source>
</evidence>
<dbReference type="InterPro" id="IPR000971">
    <property type="entry name" value="Globin"/>
</dbReference>
<feature type="domain" description="Globin" evidence="6">
    <location>
        <begin position="478"/>
        <end position="632"/>
    </location>
</feature>
<evidence type="ECO:0000256" key="4">
    <source>
        <dbReference type="ARBA" id="ARBA00022723"/>
    </source>
</evidence>
<dbReference type="InterPro" id="IPR044399">
    <property type="entry name" value="Mb-like_M"/>
</dbReference>
<organism evidence="7 8">
    <name type="scientific">Nitzschia inconspicua</name>
    <dbReference type="NCBI Taxonomy" id="303405"/>
    <lineage>
        <taxon>Eukaryota</taxon>
        <taxon>Sar</taxon>
        <taxon>Stramenopiles</taxon>
        <taxon>Ochrophyta</taxon>
        <taxon>Bacillariophyta</taxon>
        <taxon>Bacillariophyceae</taxon>
        <taxon>Bacillariophycidae</taxon>
        <taxon>Bacillariales</taxon>
        <taxon>Bacillariaceae</taxon>
        <taxon>Nitzschia</taxon>
    </lineage>
</organism>
<evidence type="ECO:0000256" key="1">
    <source>
        <dbReference type="ARBA" id="ARBA00022448"/>
    </source>
</evidence>
<dbReference type="AlphaFoldDB" id="A0A9K3PYX0"/>
<comment type="caution">
    <text evidence="7">The sequence shown here is derived from an EMBL/GenBank/DDBJ whole genome shotgun (WGS) entry which is preliminary data.</text>
</comment>
<protein>
    <submittedName>
        <fullName evidence="7">Globin-like protein</fullName>
    </submittedName>
</protein>
<reference evidence="7" key="1">
    <citation type="journal article" date="2021" name="Sci. Rep.">
        <title>Diploid genomic architecture of Nitzschia inconspicua, an elite biomass production diatom.</title>
        <authorList>
            <person name="Oliver A."/>
            <person name="Podell S."/>
            <person name="Pinowska A."/>
            <person name="Traller J.C."/>
            <person name="Smith S.R."/>
            <person name="McClure R."/>
            <person name="Beliaev A."/>
            <person name="Bohutskyi P."/>
            <person name="Hill E.A."/>
            <person name="Rabines A."/>
            <person name="Zheng H."/>
            <person name="Allen L.Z."/>
            <person name="Kuo A."/>
            <person name="Grigoriev I.V."/>
            <person name="Allen A.E."/>
            <person name="Hazlebeck D."/>
            <person name="Allen E.E."/>
        </authorList>
    </citation>
    <scope>NUCLEOTIDE SEQUENCE</scope>
    <source>
        <strain evidence="7">Hildebrandi</strain>
    </source>
</reference>
<dbReference type="PANTHER" id="PTHR46458">
    <property type="entry name" value="BLR2807 PROTEIN"/>
    <property type="match status" value="1"/>
</dbReference>
<evidence type="ECO:0000256" key="3">
    <source>
        <dbReference type="ARBA" id="ARBA00022621"/>
    </source>
</evidence>
<evidence type="ECO:0000313" key="7">
    <source>
        <dbReference type="EMBL" id="KAG7364783.1"/>
    </source>
</evidence>
<dbReference type="GO" id="GO:0005344">
    <property type="term" value="F:oxygen carrier activity"/>
    <property type="evidence" value="ECO:0007669"/>
    <property type="project" value="UniProtKB-KW"/>
</dbReference>
<keyword evidence="3" id="KW-0561">Oxygen transport</keyword>
<accession>A0A9K3PYX0</accession>
<reference evidence="7" key="2">
    <citation type="submission" date="2021-04" db="EMBL/GenBank/DDBJ databases">
        <authorList>
            <person name="Podell S."/>
        </authorList>
    </citation>
    <scope>NUCLEOTIDE SEQUENCE</scope>
    <source>
        <strain evidence="7">Hildebrandi</strain>
    </source>
</reference>